<dbReference type="EMBL" id="JBBCAQ010000033">
    <property type="protein sequence ID" value="KAK7582329.1"/>
    <property type="molecule type" value="Genomic_DNA"/>
</dbReference>
<name>A0AAN9TSR4_9HEMI</name>
<feature type="transmembrane region" description="Helical" evidence="6">
    <location>
        <begin position="450"/>
        <end position="468"/>
    </location>
</feature>
<accession>A0AAN9TSR4</accession>
<dbReference type="InterPro" id="IPR020846">
    <property type="entry name" value="MFS_dom"/>
</dbReference>
<evidence type="ECO:0000256" key="1">
    <source>
        <dbReference type="ARBA" id="ARBA00004141"/>
    </source>
</evidence>
<dbReference type="PANTHER" id="PTHR23503">
    <property type="entry name" value="SOLUTE CARRIER FAMILY 2"/>
    <property type="match status" value="1"/>
</dbReference>
<protein>
    <recommendedName>
        <fullName evidence="7">Major facilitator superfamily (MFS) profile domain-containing protein</fullName>
    </recommendedName>
</protein>
<keyword evidence="9" id="KW-1185">Reference proteome</keyword>
<feature type="transmembrane region" description="Helical" evidence="6">
    <location>
        <begin position="169"/>
        <end position="192"/>
    </location>
</feature>
<dbReference type="Pfam" id="PF00083">
    <property type="entry name" value="Sugar_tr"/>
    <property type="match status" value="1"/>
</dbReference>
<dbReference type="InterPro" id="IPR005829">
    <property type="entry name" value="Sugar_transporter_CS"/>
</dbReference>
<evidence type="ECO:0000256" key="2">
    <source>
        <dbReference type="ARBA" id="ARBA00022692"/>
    </source>
</evidence>
<feature type="transmembrane region" description="Helical" evidence="6">
    <location>
        <begin position="20"/>
        <end position="41"/>
    </location>
</feature>
<keyword evidence="5" id="KW-0813">Transport</keyword>
<proteinExistence type="inferred from homology"/>
<dbReference type="SUPFAM" id="SSF103473">
    <property type="entry name" value="MFS general substrate transporter"/>
    <property type="match status" value="1"/>
</dbReference>
<dbReference type="PRINTS" id="PR00171">
    <property type="entry name" value="SUGRTRNSPORT"/>
</dbReference>
<dbReference type="InterPro" id="IPR005828">
    <property type="entry name" value="MFS_sugar_transport-like"/>
</dbReference>
<dbReference type="PROSITE" id="PS00216">
    <property type="entry name" value="SUGAR_TRANSPORT_1"/>
    <property type="match status" value="1"/>
</dbReference>
<dbReference type="NCBIfam" id="TIGR00879">
    <property type="entry name" value="SP"/>
    <property type="match status" value="1"/>
</dbReference>
<keyword evidence="4 6" id="KW-0472">Membrane</keyword>
<feature type="transmembrane region" description="Helical" evidence="6">
    <location>
        <begin position="198"/>
        <end position="220"/>
    </location>
</feature>
<dbReference type="GO" id="GO:0016020">
    <property type="term" value="C:membrane"/>
    <property type="evidence" value="ECO:0007669"/>
    <property type="project" value="UniProtKB-SubCell"/>
</dbReference>
<feature type="domain" description="Major facilitator superfamily (MFS) profile" evidence="7">
    <location>
        <begin position="28"/>
        <end position="472"/>
    </location>
</feature>
<feature type="transmembrane region" description="Helical" evidence="6">
    <location>
        <begin position="135"/>
        <end position="157"/>
    </location>
</feature>
<evidence type="ECO:0000256" key="5">
    <source>
        <dbReference type="RuleBase" id="RU003346"/>
    </source>
</evidence>
<dbReference type="Proteomes" id="UP001367676">
    <property type="component" value="Unassembled WGS sequence"/>
</dbReference>
<feature type="transmembrane region" description="Helical" evidence="6">
    <location>
        <begin position="418"/>
        <end position="438"/>
    </location>
</feature>
<comment type="caution">
    <text evidence="8">The sequence shown here is derived from an EMBL/GenBank/DDBJ whole genome shotgun (WGS) entry which is preliminary data.</text>
</comment>
<dbReference type="Gene3D" id="1.20.1250.20">
    <property type="entry name" value="MFS general substrate transporter like domains"/>
    <property type="match status" value="1"/>
</dbReference>
<evidence type="ECO:0000256" key="3">
    <source>
        <dbReference type="ARBA" id="ARBA00022989"/>
    </source>
</evidence>
<evidence type="ECO:0000256" key="6">
    <source>
        <dbReference type="SAM" id="Phobius"/>
    </source>
</evidence>
<comment type="similarity">
    <text evidence="5">Belongs to the major facilitator superfamily. Sugar transporter (TC 2.A.1.1) family.</text>
</comment>
<feature type="transmembrane region" description="Helical" evidence="6">
    <location>
        <begin position="107"/>
        <end position="129"/>
    </location>
</feature>
<organism evidence="8 9">
    <name type="scientific">Parthenolecanium corni</name>
    <dbReference type="NCBI Taxonomy" id="536013"/>
    <lineage>
        <taxon>Eukaryota</taxon>
        <taxon>Metazoa</taxon>
        <taxon>Ecdysozoa</taxon>
        <taxon>Arthropoda</taxon>
        <taxon>Hexapoda</taxon>
        <taxon>Insecta</taxon>
        <taxon>Pterygota</taxon>
        <taxon>Neoptera</taxon>
        <taxon>Paraneoptera</taxon>
        <taxon>Hemiptera</taxon>
        <taxon>Sternorrhyncha</taxon>
        <taxon>Coccoidea</taxon>
        <taxon>Coccidae</taxon>
        <taxon>Parthenolecanium</taxon>
    </lineage>
</organism>
<feature type="transmembrane region" description="Helical" evidence="6">
    <location>
        <begin position="351"/>
        <end position="371"/>
    </location>
</feature>
<feature type="transmembrane region" description="Helical" evidence="6">
    <location>
        <begin position="76"/>
        <end position="100"/>
    </location>
</feature>
<gene>
    <name evidence="8" type="ORF">V9T40_013774</name>
</gene>
<dbReference type="InterPro" id="IPR045263">
    <property type="entry name" value="GLUT"/>
</dbReference>
<dbReference type="GO" id="GO:0015149">
    <property type="term" value="F:hexose transmembrane transporter activity"/>
    <property type="evidence" value="ECO:0007669"/>
    <property type="project" value="TreeGrafter"/>
</dbReference>
<reference evidence="8 9" key="1">
    <citation type="submission" date="2024-03" db="EMBL/GenBank/DDBJ databases">
        <title>Adaptation during the transition from Ophiocordyceps entomopathogen to insect associate is accompanied by gene loss and intensified selection.</title>
        <authorList>
            <person name="Ward C.M."/>
            <person name="Onetto C.A."/>
            <person name="Borneman A.R."/>
        </authorList>
    </citation>
    <scope>NUCLEOTIDE SEQUENCE [LARGE SCALE GENOMIC DNA]</scope>
    <source>
        <strain evidence="8">AWRI1</strain>
        <tissue evidence="8">Single Adult Female</tissue>
    </source>
</reference>
<feature type="transmembrane region" description="Helical" evidence="6">
    <location>
        <begin position="383"/>
        <end position="406"/>
    </location>
</feature>
<feature type="transmembrane region" description="Helical" evidence="6">
    <location>
        <begin position="321"/>
        <end position="344"/>
    </location>
</feature>
<keyword evidence="3 6" id="KW-1133">Transmembrane helix</keyword>
<dbReference type="AlphaFoldDB" id="A0AAN9TSR4"/>
<keyword evidence="2 6" id="KW-0812">Transmembrane</keyword>
<evidence type="ECO:0000313" key="8">
    <source>
        <dbReference type="EMBL" id="KAK7582329.1"/>
    </source>
</evidence>
<dbReference type="InterPro" id="IPR036259">
    <property type="entry name" value="MFS_trans_sf"/>
</dbReference>
<evidence type="ECO:0000256" key="4">
    <source>
        <dbReference type="ARBA" id="ARBA00023136"/>
    </source>
</evidence>
<dbReference type="PROSITE" id="PS50850">
    <property type="entry name" value="MFS"/>
    <property type="match status" value="1"/>
</dbReference>
<dbReference type="InterPro" id="IPR003663">
    <property type="entry name" value="Sugar/inositol_transpt"/>
</dbReference>
<comment type="subcellular location">
    <subcellularLocation>
        <location evidence="1">Membrane</location>
        <topology evidence="1">Multi-pass membrane protein</topology>
    </subcellularLocation>
</comment>
<evidence type="ECO:0000259" key="7">
    <source>
        <dbReference type="PROSITE" id="PS50850"/>
    </source>
</evidence>
<dbReference type="PANTHER" id="PTHR23503:SF127">
    <property type="entry name" value="FI08437P-RELATED"/>
    <property type="match status" value="1"/>
</dbReference>
<sequence>MVDLPSVVDVATLAVIGDTWTPLVILSAVVATFGFAVPAGYSLGVLNTPVKILQNWTNVTYVSERGTHFSPTQFDLLWSLIVSVFLIGGVVGGLTGAWFADRLGRKGTLIFGNVLNLASGIMFFAAKYVHSVEVFFVGRIVVGFIAGLMTTVVPMYLNEISPPSFTGLMGVMFPSGLTLGILISQIMGLNFLLGTDDLWPLLVSGYAWLSVLVFISFPWLPESPKYLHQVAKLEDQAYEVLSRLRNLPMSTVGWELTNSSVMSRRASQEKWNLIRVLTTHRLQLPLCLVIALQAGQQFSGINAIFYYSSNIFESAGLSRDAIAYANIGTGFINFCVTTCGLGLVHRFGRRHLLIFSCLSTTLTLILLTISIKNMDQARWIPLASVVLVLIFVFVYDLGLGPIPYFIGAELVEIGPRPVVMALGSVANWGANFLIGTGYMPLHNLLKESVFLVFAFCTFLLLLFVTRFLPETKPLMEDELTTENVNPNDE</sequence>
<evidence type="ECO:0000313" key="9">
    <source>
        <dbReference type="Proteomes" id="UP001367676"/>
    </source>
</evidence>